<protein>
    <submittedName>
        <fullName evidence="1">Uncharacterized protein</fullName>
    </submittedName>
</protein>
<proteinExistence type="predicted"/>
<evidence type="ECO:0000313" key="1">
    <source>
        <dbReference type="EMBL" id="SVC17694.1"/>
    </source>
</evidence>
<reference evidence="1" key="1">
    <citation type="submission" date="2018-05" db="EMBL/GenBank/DDBJ databases">
        <authorList>
            <person name="Lanie J.A."/>
            <person name="Ng W.-L."/>
            <person name="Kazmierczak K.M."/>
            <person name="Andrzejewski T.M."/>
            <person name="Davidsen T.M."/>
            <person name="Wayne K.J."/>
            <person name="Tettelin H."/>
            <person name="Glass J.I."/>
            <person name="Rusch D."/>
            <person name="Podicherti R."/>
            <person name="Tsui H.-C.T."/>
            <person name="Winkler M.E."/>
        </authorList>
    </citation>
    <scope>NUCLEOTIDE SEQUENCE</scope>
</reference>
<name>A0A382JYS7_9ZZZZ</name>
<organism evidence="1">
    <name type="scientific">marine metagenome</name>
    <dbReference type="NCBI Taxonomy" id="408172"/>
    <lineage>
        <taxon>unclassified sequences</taxon>
        <taxon>metagenomes</taxon>
        <taxon>ecological metagenomes</taxon>
    </lineage>
</organism>
<feature type="non-terminal residue" evidence="1">
    <location>
        <position position="39"/>
    </location>
</feature>
<accession>A0A382JYS7</accession>
<sequence>MRDQSIEKPDLKVAFQPIGQGHWPCSKTQPLKWHKPVFR</sequence>
<dbReference type="AlphaFoldDB" id="A0A382JYS7"/>
<gene>
    <name evidence="1" type="ORF">METZ01_LOCUS270548</name>
</gene>
<dbReference type="EMBL" id="UINC01077510">
    <property type="protein sequence ID" value="SVC17694.1"/>
    <property type="molecule type" value="Genomic_DNA"/>
</dbReference>